<protein>
    <submittedName>
        <fullName evidence="1">Uncharacterized protein</fullName>
    </submittedName>
</protein>
<sequence>MSEFAREWTIPVATGLRFEVTTAYESPIFEQFFTGYDRAFILPSEKEDTEGFRDCLALNHGPEHQRLLSQFGPFVELCIAIRDAESGAFIGGANLLAVLFAGLDGRPVVTSNLNYVYVETAARGKGYLKRIIAGIFELVSGLFPQARGAAPLIFIEQNDPLKMDPEAYRADTEHAGIDQFDRLLVWAKAGAWLVDFPYIQPGLSEDQGPDDTLVYAILSPPGPRLDPAILAGHLERFFAISVLKGRDGRGEEIIASQERELRRRAAEHEFIHLIDPKPLLVELAGRSDRWSHWRERPLSLIEAARAYQPAG</sequence>
<dbReference type="Proteomes" id="UP000321062">
    <property type="component" value="Chromosome"/>
</dbReference>
<dbReference type="OrthoDB" id="4653355at2"/>
<dbReference type="AlphaFoldDB" id="A0A5B9DL47"/>
<evidence type="ECO:0000313" key="2">
    <source>
        <dbReference type="Proteomes" id="UP000321062"/>
    </source>
</evidence>
<dbReference type="RefSeq" id="WP_147655584.1">
    <property type="nucleotide sequence ID" value="NZ_BMFM01000001.1"/>
</dbReference>
<dbReference type="KEGG" id="yti:FNA67_07530"/>
<proteinExistence type="predicted"/>
<accession>A0A5B9DL47</accession>
<gene>
    <name evidence="1" type="ORF">FNA67_07530</name>
</gene>
<reference evidence="1 2" key="1">
    <citation type="journal article" date="2015" name="Int. J. Syst. Evol. Microbiol.">
        <title>Youhaiella tibetensis gen. nov., sp. nov., isolated from subsurface sediment.</title>
        <authorList>
            <person name="Wang Y.X."/>
            <person name="Huang F.Q."/>
            <person name="Nogi Y."/>
            <person name="Pang S.J."/>
            <person name="Wang P.K."/>
            <person name="Lv J."/>
        </authorList>
    </citation>
    <scope>NUCLEOTIDE SEQUENCE [LARGE SCALE GENOMIC DNA]</scope>
    <source>
        <strain evidence="2">fig4</strain>
    </source>
</reference>
<name>A0A5B9DL47_9HYPH</name>
<dbReference type="EMBL" id="CP041690">
    <property type="protein sequence ID" value="QEE20031.1"/>
    <property type="molecule type" value="Genomic_DNA"/>
</dbReference>
<evidence type="ECO:0000313" key="1">
    <source>
        <dbReference type="EMBL" id="QEE20031.1"/>
    </source>
</evidence>
<keyword evidence="2" id="KW-1185">Reference proteome</keyword>
<organism evidence="1 2">
    <name type="scientific">Paradevosia tibetensis</name>
    <dbReference type="NCBI Taxonomy" id="1447062"/>
    <lineage>
        <taxon>Bacteria</taxon>
        <taxon>Pseudomonadati</taxon>
        <taxon>Pseudomonadota</taxon>
        <taxon>Alphaproteobacteria</taxon>
        <taxon>Hyphomicrobiales</taxon>
        <taxon>Devosiaceae</taxon>
        <taxon>Paradevosia</taxon>
    </lineage>
</organism>